<dbReference type="FunFam" id="2.30.180.10:FF:000019">
    <property type="entry name" value="Cell surface lipoprotein"/>
    <property type="match status" value="1"/>
</dbReference>
<reference evidence="2 3" key="1">
    <citation type="submission" date="2020-05" db="EMBL/GenBank/DDBJ databases">
        <title>Complete genome sequence of of a novel Thermoleptolyngbya strain isolated from hot springs of Ganzi, Sichuan China.</title>
        <authorList>
            <person name="Tang J."/>
            <person name="Daroch M."/>
            <person name="Li L."/>
            <person name="Waleron K."/>
            <person name="Waleron M."/>
            <person name="Waleron M."/>
        </authorList>
    </citation>
    <scope>NUCLEOTIDE SEQUENCE [LARGE SCALE GENOMIC DNA]</scope>
    <source>
        <strain evidence="2 3">PKUAC-SCTA183</strain>
    </source>
</reference>
<dbReference type="SUPFAM" id="SSF82153">
    <property type="entry name" value="FAS1 domain"/>
    <property type="match status" value="1"/>
</dbReference>
<evidence type="ECO:0000259" key="1">
    <source>
        <dbReference type="PROSITE" id="PS50213"/>
    </source>
</evidence>
<proteinExistence type="predicted"/>
<dbReference type="InterPro" id="IPR000782">
    <property type="entry name" value="FAS1_domain"/>
</dbReference>
<dbReference type="Proteomes" id="UP000505210">
    <property type="component" value="Chromosome"/>
</dbReference>
<organism evidence="2 3">
    <name type="scientific">Thermoleptolyngbya sichuanensis A183</name>
    <dbReference type="NCBI Taxonomy" id="2737172"/>
    <lineage>
        <taxon>Bacteria</taxon>
        <taxon>Bacillati</taxon>
        <taxon>Cyanobacteriota</taxon>
        <taxon>Cyanophyceae</taxon>
        <taxon>Oculatellales</taxon>
        <taxon>Oculatellaceae</taxon>
        <taxon>Thermoleptolyngbya</taxon>
        <taxon>Thermoleptolyngbya sichuanensis</taxon>
    </lineage>
</organism>
<dbReference type="InterPro" id="IPR050904">
    <property type="entry name" value="Adhesion/Biosynth-related"/>
</dbReference>
<evidence type="ECO:0000313" key="2">
    <source>
        <dbReference type="EMBL" id="QKD84982.1"/>
    </source>
</evidence>
<dbReference type="GO" id="GO:0005615">
    <property type="term" value="C:extracellular space"/>
    <property type="evidence" value="ECO:0007669"/>
    <property type="project" value="TreeGrafter"/>
</dbReference>
<feature type="domain" description="FAS1" evidence="1">
    <location>
        <begin position="55"/>
        <end position="186"/>
    </location>
</feature>
<dbReference type="AlphaFoldDB" id="A0A6M8BFH5"/>
<evidence type="ECO:0000313" key="3">
    <source>
        <dbReference type="Proteomes" id="UP000505210"/>
    </source>
</evidence>
<gene>
    <name evidence="2" type="ORF">HPC62_14895</name>
</gene>
<dbReference type="PANTHER" id="PTHR10900:SF77">
    <property type="entry name" value="FI19380P1"/>
    <property type="match status" value="1"/>
</dbReference>
<protein>
    <submittedName>
        <fullName evidence="2">Fasciclin domain-containing protein</fullName>
    </submittedName>
</protein>
<name>A0A6M8BFH5_9CYAN</name>
<dbReference type="PROSITE" id="PS50213">
    <property type="entry name" value="FAS1"/>
    <property type="match status" value="1"/>
</dbReference>
<dbReference type="Pfam" id="PF02469">
    <property type="entry name" value="Fasciclin"/>
    <property type="match status" value="1"/>
</dbReference>
<dbReference type="InterPro" id="IPR036378">
    <property type="entry name" value="FAS1_dom_sf"/>
</dbReference>
<dbReference type="SMART" id="SM00554">
    <property type="entry name" value="FAS1"/>
    <property type="match status" value="1"/>
</dbReference>
<keyword evidence="3" id="KW-1185">Reference proteome</keyword>
<dbReference type="KEGG" id="theu:HPC62_14895"/>
<dbReference type="EMBL" id="CP053661">
    <property type="protein sequence ID" value="QKD84982.1"/>
    <property type="molecule type" value="Genomic_DNA"/>
</dbReference>
<dbReference type="Gene3D" id="2.30.180.10">
    <property type="entry name" value="FAS1 domain"/>
    <property type="match status" value="1"/>
</dbReference>
<accession>A0A6M8BFH5</accession>
<sequence>MPSAATTDAVSETVAGETTMGETVIDATVTGVEAPADMPTADVAPRTDGATAMAAGTLTQIVSQGESFSTLEAALKAAGLDGALNEAGPFTVFAPTNEAFAALPEETLQALLQPENQRVLQQILAYHVVSGSVTSDAIQPGEVATVEGNSVAIAQDGETVTVSGARVIQADIVASNGVIHVIDQVLIPPGLDLQ</sequence>
<dbReference type="PANTHER" id="PTHR10900">
    <property type="entry name" value="PERIOSTIN-RELATED"/>
    <property type="match status" value="1"/>
</dbReference>